<dbReference type="Proteomes" id="UP001497522">
    <property type="component" value="Chromosome 1"/>
</dbReference>
<dbReference type="EMBL" id="OZ023702">
    <property type="protein sequence ID" value="CAK9858309.1"/>
    <property type="molecule type" value="Genomic_DNA"/>
</dbReference>
<feature type="compositionally biased region" description="Polar residues" evidence="1">
    <location>
        <begin position="42"/>
        <end position="51"/>
    </location>
</feature>
<keyword evidence="3" id="KW-1185">Reference proteome</keyword>
<evidence type="ECO:0000313" key="3">
    <source>
        <dbReference type="Proteomes" id="UP001497522"/>
    </source>
</evidence>
<proteinExistence type="predicted"/>
<sequence>MSKSLKPPASLKSQTQLEAKQPTVEGLTPNAKFHCGIPRLTGAQTQTSEANANPFASLGERNREAEPHERLHVEAMEGWSFQGKRRHTPKLASPKQDTTQLPFHTPQWEATPGGNRGLMHLEVHPSFFTSLGISASPNNEPFRTRIWPVLVREKNSQKETLVHSKNQALPHLPLSIKIMGLAEATEEKWSPSSAWADLIQRIEL</sequence>
<evidence type="ECO:0000256" key="1">
    <source>
        <dbReference type="SAM" id="MobiDB-lite"/>
    </source>
</evidence>
<organism evidence="2 3">
    <name type="scientific">Sphagnum jensenii</name>
    <dbReference type="NCBI Taxonomy" id="128206"/>
    <lineage>
        <taxon>Eukaryota</taxon>
        <taxon>Viridiplantae</taxon>
        <taxon>Streptophyta</taxon>
        <taxon>Embryophyta</taxon>
        <taxon>Bryophyta</taxon>
        <taxon>Sphagnophytina</taxon>
        <taxon>Sphagnopsida</taxon>
        <taxon>Sphagnales</taxon>
        <taxon>Sphagnaceae</taxon>
        <taxon>Sphagnum</taxon>
    </lineage>
</organism>
<reference evidence="2 3" key="1">
    <citation type="submission" date="2024-03" db="EMBL/GenBank/DDBJ databases">
        <authorList>
            <consortium name="ELIXIR-Norway"/>
            <consortium name="Elixir Norway"/>
        </authorList>
    </citation>
    <scope>NUCLEOTIDE SEQUENCE [LARGE SCALE GENOMIC DNA]</scope>
</reference>
<accession>A0ABP1A6Z9</accession>
<feature type="region of interest" description="Disordered" evidence="1">
    <location>
        <begin position="83"/>
        <end position="105"/>
    </location>
</feature>
<protein>
    <submittedName>
        <fullName evidence="2">Uncharacterized protein</fullName>
    </submittedName>
</protein>
<feature type="region of interest" description="Disordered" evidence="1">
    <location>
        <begin position="1"/>
        <end position="57"/>
    </location>
</feature>
<evidence type="ECO:0000313" key="2">
    <source>
        <dbReference type="EMBL" id="CAK9858309.1"/>
    </source>
</evidence>
<gene>
    <name evidence="2" type="ORF">CSSPJE1EN2_LOCUS1304</name>
</gene>
<feature type="compositionally biased region" description="Low complexity" evidence="1">
    <location>
        <begin position="1"/>
        <end position="13"/>
    </location>
</feature>
<name>A0ABP1A6Z9_9BRYO</name>